<feature type="transmembrane region" description="Helical" evidence="8">
    <location>
        <begin position="283"/>
        <end position="304"/>
    </location>
</feature>
<dbReference type="PANTHER" id="PTHR23517:SF15">
    <property type="entry name" value="PROTON-DEPENDENT OLIGOPEPTIDE FAMILY TRANSPORT PROTEIN"/>
    <property type="match status" value="1"/>
</dbReference>
<evidence type="ECO:0000256" key="2">
    <source>
        <dbReference type="ARBA" id="ARBA00005982"/>
    </source>
</evidence>
<dbReference type="InterPro" id="IPR005279">
    <property type="entry name" value="Dipep/tripep_permease"/>
</dbReference>
<dbReference type="InterPro" id="IPR011701">
    <property type="entry name" value="MFS"/>
</dbReference>
<organism evidence="10 11">
    <name type="scientific">Crassaminicella indica</name>
    <dbReference type="NCBI Taxonomy" id="2855394"/>
    <lineage>
        <taxon>Bacteria</taxon>
        <taxon>Bacillati</taxon>
        <taxon>Bacillota</taxon>
        <taxon>Clostridia</taxon>
        <taxon>Eubacteriales</taxon>
        <taxon>Clostridiaceae</taxon>
        <taxon>Crassaminicella</taxon>
    </lineage>
</organism>
<keyword evidence="11" id="KW-1185">Reference proteome</keyword>
<evidence type="ECO:0000313" key="10">
    <source>
        <dbReference type="EMBL" id="QXM06364.1"/>
    </source>
</evidence>
<evidence type="ECO:0000256" key="4">
    <source>
        <dbReference type="ARBA" id="ARBA00022475"/>
    </source>
</evidence>
<dbReference type="CDD" id="cd17346">
    <property type="entry name" value="MFS_DtpA_like"/>
    <property type="match status" value="1"/>
</dbReference>
<evidence type="ECO:0000256" key="6">
    <source>
        <dbReference type="ARBA" id="ARBA00022989"/>
    </source>
</evidence>
<reference evidence="10" key="1">
    <citation type="submission" date="2021-07" db="EMBL/GenBank/DDBJ databases">
        <title>Complete genome sequence of Crassaminicella sp. 143-21, isolated from a deep-sea hydrothermal vent.</title>
        <authorList>
            <person name="Li X."/>
        </authorList>
    </citation>
    <scope>NUCLEOTIDE SEQUENCE</scope>
    <source>
        <strain evidence="10">143-21</strain>
    </source>
</reference>
<name>A0ABX8RBD0_9CLOT</name>
<proteinExistence type="inferred from homology"/>
<comment type="similarity">
    <text evidence="2">Belongs to the major facilitator superfamily. Proton-dependent oligopeptide transporter (POT/PTR) (TC 2.A.17) family.</text>
</comment>
<protein>
    <submittedName>
        <fullName evidence="10">Peptide MFS transporter</fullName>
    </submittedName>
</protein>
<feature type="domain" description="Major facilitator superfamily (MFS) profile" evidence="9">
    <location>
        <begin position="16"/>
        <end position="443"/>
    </location>
</feature>
<feature type="transmembrane region" description="Helical" evidence="8">
    <location>
        <begin position="417"/>
        <end position="437"/>
    </location>
</feature>
<evidence type="ECO:0000256" key="5">
    <source>
        <dbReference type="ARBA" id="ARBA00022692"/>
    </source>
</evidence>
<evidence type="ECO:0000256" key="8">
    <source>
        <dbReference type="SAM" id="Phobius"/>
    </source>
</evidence>
<dbReference type="Proteomes" id="UP000886818">
    <property type="component" value="Chromosome"/>
</dbReference>
<evidence type="ECO:0000256" key="3">
    <source>
        <dbReference type="ARBA" id="ARBA00022448"/>
    </source>
</evidence>
<feature type="transmembrane region" description="Helical" evidence="8">
    <location>
        <begin position="107"/>
        <end position="124"/>
    </location>
</feature>
<gene>
    <name evidence="10" type="ORF">KVH43_00855</name>
</gene>
<feature type="transmembrane region" description="Helical" evidence="8">
    <location>
        <begin position="83"/>
        <end position="101"/>
    </location>
</feature>
<dbReference type="EMBL" id="CP078093">
    <property type="protein sequence ID" value="QXM06364.1"/>
    <property type="molecule type" value="Genomic_DNA"/>
</dbReference>
<dbReference type="Pfam" id="PF07690">
    <property type="entry name" value="MFS_1"/>
    <property type="match status" value="1"/>
</dbReference>
<keyword evidence="5 8" id="KW-0812">Transmembrane</keyword>
<dbReference type="PROSITE" id="PS50850">
    <property type="entry name" value="MFS"/>
    <property type="match status" value="1"/>
</dbReference>
<evidence type="ECO:0000256" key="1">
    <source>
        <dbReference type="ARBA" id="ARBA00004651"/>
    </source>
</evidence>
<keyword evidence="6 8" id="KW-1133">Transmembrane helix</keyword>
<dbReference type="PANTHER" id="PTHR23517">
    <property type="entry name" value="RESISTANCE PROTEIN MDTM, PUTATIVE-RELATED-RELATED"/>
    <property type="match status" value="1"/>
</dbReference>
<keyword evidence="7 8" id="KW-0472">Membrane</keyword>
<feature type="transmembrane region" description="Helical" evidence="8">
    <location>
        <begin position="145"/>
        <end position="170"/>
    </location>
</feature>
<feature type="transmembrane region" description="Helical" evidence="8">
    <location>
        <begin position="33"/>
        <end position="50"/>
    </location>
</feature>
<feature type="transmembrane region" description="Helical" evidence="8">
    <location>
        <begin position="352"/>
        <end position="374"/>
    </location>
</feature>
<keyword evidence="4" id="KW-1003">Cell membrane</keyword>
<dbReference type="RefSeq" id="WP_218283060.1">
    <property type="nucleotide sequence ID" value="NZ_CP078093.1"/>
</dbReference>
<keyword evidence="3" id="KW-0813">Transport</keyword>
<evidence type="ECO:0000313" key="11">
    <source>
        <dbReference type="Proteomes" id="UP000886818"/>
    </source>
</evidence>
<evidence type="ECO:0000256" key="7">
    <source>
        <dbReference type="ARBA" id="ARBA00023136"/>
    </source>
</evidence>
<dbReference type="InterPro" id="IPR020846">
    <property type="entry name" value="MFS_dom"/>
</dbReference>
<feature type="transmembrane region" description="Helical" evidence="8">
    <location>
        <begin position="316"/>
        <end position="337"/>
    </location>
</feature>
<dbReference type="InterPro" id="IPR050171">
    <property type="entry name" value="MFS_Transporters"/>
</dbReference>
<comment type="subcellular location">
    <subcellularLocation>
        <location evidence="1">Cell membrane</location>
        <topology evidence="1">Multi-pass membrane protein</topology>
    </subcellularLocation>
</comment>
<feature type="transmembrane region" description="Helical" evidence="8">
    <location>
        <begin position="56"/>
        <end position="76"/>
    </location>
</feature>
<evidence type="ECO:0000259" key="9">
    <source>
        <dbReference type="PROSITE" id="PS50850"/>
    </source>
</evidence>
<accession>A0ABX8RBD0</accession>
<feature type="transmembrane region" description="Helical" evidence="8">
    <location>
        <begin position="238"/>
        <end position="263"/>
    </location>
</feature>
<sequence>MSEVAVKNKRPFGFYVCCIAFMLERMAYYSAKYLIFAFVPAAVIVGGLGLTKVEAALIQSNLVAFTYLAPLIGGYLTDRYIGARYCIPVGLALMAVGYFFGGIATDATAMNIMVALVAIGTGLFKGNNSAISGSLFADSKQLDSAFSVQYSFVNIGAFIGTTSVGILVATTFAHGQVQGFRAAFKLCSIICAIDAIWFLFGMRFLKEAGKKPFKAGKYTEKKIETEVKPLTKTEKRKVFAIVLISMFSVVFWVFWYLTYLAAYDYGGQFVDMNVNGFKVPLSWFDSLNSFVCISMGPILGALWFKLSKRPQGDLSLFKKLSMGLALLGMAFLMLVFAEITRGVGADATSKASIIWLIVFGVLLSIGEMLFSPLGNSFVTKYAPNKIFSILMGVWIFATFIAGKSYGYLYAIASKYTIMQSYVVIPIILFICATILFLSDKKLVKLLEDEDPEEKINAY</sequence>
<feature type="transmembrane region" description="Helical" evidence="8">
    <location>
        <begin position="182"/>
        <end position="205"/>
    </location>
</feature>
<feature type="transmembrane region" description="Helical" evidence="8">
    <location>
        <begin position="386"/>
        <end position="405"/>
    </location>
</feature>